<gene>
    <name evidence="1" type="ORF">OEA41_001646</name>
</gene>
<accession>A0AAD9ZA48</accession>
<evidence type="ECO:0000313" key="2">
    <source>
        <dbReference type="Proteomes" id="UP001276659"/>
    </source>
</evidence>
<sequence>MMSRVTPEKLVQGVEPLELQRCSSVPAETHSMGASLYDCAASKIHPGIQNGYYSRVIIRTPYTRYPPVHISHNEKTDKPFNWQRPTTTPIESTTIQLNCFRGEDYVRHYAALVATYYALEKRSLTSVQYRLPTNAECMEVLLSSNLAQMGPVDIVVVGYVHHLEPDHLWEGCPAESNNLFVWQKPRRTDRVSVAFLGYMVSFWGDIPGHLIRALQILNKFKFVLYIGKTGSLSPEAKPNEWLATGDRSFLNGRLMEW</sequence>
<organism evidence="1 2">
    <name type="scientific">Lepraria neglecta</name>
    <dbReference type="NCBI Taxonomy" id="209136"/>
    <lineage>
        <taxon>Eukaryota</taxon>
        <taxon>Fungi</taxon>
        <taxon>Dikarya</taxon>
        <taxon>Ascomycota</taxon>
        <taxon>Pezizomycotina</taxon>
        <taxon>Lecanoromycetes</taxon>
        <taxon>OSLEUM clade</taxon>
        <taxon>Lecanoromycetidae</taxon>
        <taxon>Lecanorales</taxon>
        <taxon>Lecanorineae</taxon>
        <taxon>Stereocaulaceae</taxon>
        <taxon>Lepraria</taxon>
    </lineage>
</organism>
<dbReference type="EMBL" id="JASNWA010000006">
    <property type="protein sequence ID" value="KAK3174400.1"/>
    <property type="molecule type" value="Genomic_DNA"/>
</dbReference>
<dbReference type="AlphaFoldDB" id="A0AAD9ZA48"/>
<protein>
    <submittedName>
        <fullName evidence="1">Uncharacterized protein</fullName>
    </submittedName>
</protein>
<evidence type="ECO:0000313" key="1">
    <source>
        <dbReference type="EMBL" id="KAK3174400.1"/>
    </source>
</evidence>
<proteinExistence type="predicted"/>
<keyword evidence="2" id="KW-1185">Reference proteome</keyword>
<comment type="caution">
    <text evidence="1">The sequence shown here is derived from an EMBL/GenBank/DDBJ whole genome shotgun (WGS) entry which is preliminary data.</text>
</comment>
<dbReference type="Proteomes" id="UP001276659">
    <property type="component" value="Unassembled WGS sequence"/>
</dbReference>
<name>A0AAD9ZA48_9LECA</name>
<reference evidence="1" key="1">
    <citation type="submission" date="2022-11" db="EMBL/GenBank/DDBJ databases">
        <title>Chromosomal genome sequence assembly and mating type (MAT) locus characterization of the leprose asexual lichenized fungus Lepraria neglecta (Nyl.) Erichsen.</title>
        <authorList>
            <person name="Allen J.L."/>
            <person name="Pfeffer B."/>
        </authorList>
    </citation>
    <scope>NUCLEOTIDE SEQUENCE</scope>
    <source>
        <strain evidence="1">Allen 5258</strain>
    </source>
</reference>